<dbReference type="EMBL" id="JAFIMU010000007">
    <property type="protein sequence ID" value="MBN8228985.1"/>
    <property type="molecule type" value="Genomic_DNA"/>
</dbReference>
<organism evidence="7 8">
    <name type="scientific">Corallococcus macrosporus</name>
    <dbReference type="NCBI Taxonomy" id="35"/>
    <lineage>
        <taxon>Bacteria</taxon>
        <taxon>Pseudomonadati</taxon>
        <taxon>Myxococcota</taxon>
        <taxon>Myxococcia</taxon>
        <taxon>Myxococcales</taxon>
        <taxon>Cystobacterineae</taxon>
        <taxon>Myxococcaceae</taxon>
        <taxon>Corallococcus</taxon>
    </lineage>
</organism>
<accession>A0ABS3DER9</accession>
<feature type="transmembrane region" description="Helical" evidence="5">
    <location>
        <begin position="120"/>
        <end position="138"/>
    </location>
</feature>
<evidence type="ECO:0000256" key="3">
    <source>
        <dbReference type="ARBA" id="ARBA00022989"/>
    </source>
</evidence>
<feature type="transmembrane region" description="Helical" evidence="5">
    <location>
        <begin position="261"/>
        <end position="282"/>
    </location>
</feature>
<feature type="domain" description="HTTM-like" evidence="6">
    <location>
        <begin position="21"/>
        <end position="299"/>
    </location>
</feature>
<evidence type="ECO:0000256" key="5">
    <source>
        <dbReference type="SAM" id="Phobius"/>
    </source>
</evidence>
<dbReference type="InterPro" id="IPR052964">
    <property type="entry name" value="Sporulation_signal_mat"/>
</dbReference>
<comment type="subcellular location">
    <subcellularLocation>
        <location evidence="1">Endomembrane system</location>
        <topology evidence="1">Multi-pass membrane protein</topology>
    </subcellularLocation>
</comment>
<name>A0ABS3DER9_9BACT</name>
<gene>
    <name evidence="7" type="ORF">JYK02_15855</name>
</gene>
<feature type="transmembrane region" description="Helical" evidence="5">
    <location>
        <begin position="144"/>
        <end position="162"/>
    </location>
</feature>
<feature type="transmembrane region" description="Helical" evidence="5">
    <location>
        <begin position="93"/>
        <end position="113"/>
    </location>
</feature>
<dbReference type="PANTHER" id="PTHR39535">
    <property type="entry name" value="SPORULATION-DELAYING PROTEIN SDPB"/>
    <property type="match status" value="1"/>
</dbReference>
<sequence>MSASSSSWRSAVGPKLAAFVSEPSAPQPLGVLRIGVAALLLIQAWSLSQSLPELLGNRGWVPWSVSEALASPSVPRVDAVVAALAPLGISQTAGIQALAFVYVVALVGLLLGLHTRLSAVVAWVIHTVLLNSISFFSYGVETFAHISLFYCAVMPVGAAFSLDVRAGRRSSAPSALATLSLRLLQVHLCVIYLATGLEKLLGPVWRDGTALWEVLMQPQYGQFDFAWLAVVPWMVKLSTWGTLVVEVGYAVCVWPRRTRGLWVALTVGMHLGIAVMMGLWLFSGMMTVLTFAAFGWPLVAEAMVTRVRAMALLPFHSGPARQASQGE</sequence>
<comment type="caution">
    <text evidence="7">The sequence shown here is derived from an EMBL/GenBank/DDBJ whole genome shotgun (WGS) entry which is preliminary data.</text>
</comment>
<dbReference type="PANTHER" id="PTHR39535:SF2">
    <property type="entry name" value="HTTM DOMAIN-CONTAINING PROTEIN"/>
    <property type="match status" value="1"/>
</dbReference>
<reference evidence="7 8" key="1">
    <citation type="submission" date="2021-02" db="EMBL/GenBank/DDBJ databases">
        <title>De Novo genome assembly of isolated myxobacteria.</title>
        <authorList>
            <person name="Stevens D.C."/>
        </authorList>
    </citation>
    <scope>NUCLEOTIDE SEQUENCE [LARGE SCALE GENOMIC DNA]</scope>
    <source>
        <strain evidence="7 8">ATCC 29039</strain>
    </source>
</reference>
<feature type="transmembrane region" description="Helical" evidence="5">
    <location>
        <begin position="174"/>
        <end position="195"/>
    </location>
</feature>
<keyword evidence="2 5" id="KW-0812">Transmembrane</keyword>
<protein>
    <recommendedName>
        <fullName evidence="6">HTTM-like domain-containing protein</fullName>
    </recommendedName>
</protein>
<feature type="transmembrane region" description="Helical" evidence="5">
    <location>
        <begin position="225"/>
        <end position="249"/>
    </location>
</feature>
<proteinExistence type="predicted"/>
<keyword evidence="3 5" id="KW-1133">Transmembrane helix</keyword>
<evidence type="ECO:0000256" key="2">
    <source>
        <dbReference type="ARBA" id="ARBA00022692"/>
    </source>
</evidence>
<dbReference type="InterPro" id="IPR011020">
    <property type="entry name" value="HTTM-like"/>
</dbReference>
<keyword evidence="8" id="KW-1185">Reference proteome</keyword>
<dbReference type="SMART" id="SM00752">
    <property type="entry name" value="HTTM"/>
    <property type="match status" value="1"/>
</dbReference>
<evidence type="ECO:0000313" key="7">
    <source>
        <dbReference type="EMBL" id="MBN8228985.1"/>
    </source>
</evidence>
<keyword evidence="4 5" id="KW-0472">Membrane</keyword>
<evidence type="ECO:0000313" key="8">
    <source>
        <dbReference type="Proteomes" id="UP000664052"/>
    </source>
</evidence>
<dbReference type="Proteomes" id="UP000664052">
    <property type="component" value="Unassembled WGS sequence"/>
</dbReference>
<evidence type="ECO:0000256" key="1">
    <source>
        <dbReference type="ARBA" id="ARBA00004127"/>
    </source>
</evidence>
<evidence type="ECO:0000256" key="4">
    <source>
        <dbReference type="ARBA" id="ARBA00023136"/>
    </source>
</evidence>
<evidence type="ECO:0000259" key="6">
    <source>
        <dbReference type="SMART" id="SM00752"/>
    </source>
</evidence>